<organism evidence="2">
    <name type="scientific">marine sediment metagenome</name>
    <dbReference type="NCBI Taxonomy" id="412755"/>
    <lineage>
        <taxon>unclassified sequences</taxon>
        <taxon>metagenomes</taxon>
        <taxon>ecological metagenomes</taxon>
    </lineage>
</organism>
<keyword evidence="1" id="KW-0808">Transferase</keyword>
<feature type="non-terminal residue" evidence="2">
    <location>
        <position position="1"/>
    </location>
</feature>
<evidence type="ECO:0000313" key="2">
    <source>
        <dbReference type="EMBL" id="GAG82756.1"/>
    </source>
</evidence>
<proteinExistence type="predicted"/>
<dbReference type="Gene3D" id="3.40.50.10540">
    <property type="entry name" value="Crotonobetainyl-coa:carnitine coa-transferase, domain 1"/>
    <property type="match status" value="1"/>
</dbReference>
<gene>
    <name evidence="2" type="ORF">S01H4_29755</name>
</gene>
<reference evidence="2" key="1">
    <citation type="journal article" date="2014" name="Front. Microbiol.">
        <title>High frequency of phylogenetically diverse reductive dehalogenase-homologous genes in deep subseafloor sedimentary metagenomes.</title>
        <authorList>
            <person name="Kawai M."/>
            <person name="Futagami T."/>
            <person name="Toyoda A."/>
            <person name="Takaki Y."/>
            <person name="Nishi S."/>
            <person name="Hori S."/>
            <person name="Arai W."/>
            <person name="Tsubouchi T."/>
            <person name="Morono Y."/>
            <person name="Uchiyama I."/>
            <person name="Ito T."/>
            <person name="Fujiyama A."/>
            <person name="Inagaki F."/>
            <person name="Takami H."/>
        </authorList>
    </citation>
    <scope>NUCLEOTIDE SEQUENCE</scope>
    <source>
        <strain evidence="2">Expedition CK06-06</strain>
    </source>
</reference>
<evidence type="ECO:0000256" key="1">
    <source>
        <dbReference type="ARBA" id="ARBA00022679"/>
    </source>
</evidence>
<dbReference type="EMBL" id="BART01015306">
    <property type="protein sequence ID" value="GAG82756.1"/>
    <property type="molecule type" value="Genomic_DNA"/>
</dbReference>
<dbReference type="PANTHER" id="PTHR48207:SF3">
    <property type="entry name" value="SUCCINATE--HYDROXYMETHYLGLUTARATE COA-TRANSFERASE"/>
    <property type="match status" value="1"/>
</dbReference>
<evidence type="ECO:0008006" key="3">
    <source>
        <dbReference type="Google" id="ProtNLM"/>
    </source>
</evidence>
<dbReference type="SUPFAM" id="SSF89796">
    <property type="entry name" value="CoA-transferase family III (CaiB/BaiF)"/>
    <property type="match status" value="1"/>
</dbReference>
<accession>X1CEV6</accession>
<dbReference type="InterPro" id="IPR023606">
    <property type="entry name" value="CoA-Trfase_III_dom_1_sf"/>
</dbReference>
<comment type="caution">
    <text evidence="2">The sequence shown here is derived from an EMBL/GenBank/DDBJ whole genome shotgun (WGS) entry which is preliminary data.</text>
</comment>
<dbReference type="InterPro" id="IPR003673">
    <property type="entry name" value="CoA-Trfase_fam_III"/>
</dbReference>
<dbReference type="Pfam" id="PF02515">
    <property type="entry name" value="CoA_transf_3"/>
    <property type="match status" value="1"/>
</dbReference>
<name>X1CEV6_9ZZZZ</name>
<sequence>KPIMDEIVQQKNTQEWLELLEKHNVPSGPINTIDKLFDDPQVKSRNMLIKAEQPGMGTIYVAGNPIKLSTLKEEAVTDPAPKIGEHTDEILKNFLTSFGLTAI</sequence>
<dbReference type="AlphaFoldDB" id="X1CEV6"/>
<dbReference type="PANTHER" id="PTHR48207">
    <property type="entry name" value="SUCCINATE--HYDROXYMETHYLGLUTARATE COA-TRANSFERASE"/>
    <property type="match status" value="1"/>
</dbReference>
<protein>
    <recommendedName>
        <fullName evidence="3">CoA transferase</fullName>
    </recommendedName>
</protein>
<dbReference type="GO" id="GO:0008410">
    <property type="term" value="F:CoA-transferase activity"/>
    <property type="evidence" value="ECO:0007669"/>
    <property type="project" value="TreeGrafter"/>
</dbReference>
<dbReference type="InterPro" id="IPR050483">
    <property type="entry name" value="CoA-transferase_III_domain"/>
</dbReference>